<keyword evidence="1" id="KW-1133">Transmembrane helix</keyword>
<accession>A0A9P9D5W1</accession>
<protein>
    <recommendedName>
        <fullName evidence="4">Transmembrane protein</fullName>
    </recommendedName>
</protein>
<name>A0A9P9D5W1_9PLEO</name>
<dbReference type="AlphaFoldDB" id="A0A9P9D5W1"/>
<proteinExistence type="predicted"/>
<organism evidence="2 3">
    <name type="scientific">Dendryphion nanum</name>
    <dbReference type="NCBI Taxonomy" id="256645"/>
    <lineage>
        <taxon>Eukaryota</taxon>
        <taxon>Fungi</taxon>
        <taxon>Dikarya</taxon>
        <taxon>Ascomycota</taxon>
        <taxon>Pezizomycotina</taxon>
        <taxon>Dothideomycetes</taxon>
        <taxon>Pleosporomycetidae</taxon>
        <taxon>Pleosporales</taxon>
        <taxon>Torulaceae</taxon>
        <taxon>Dendryphion</taxon>
    </lineage>
</organism>
<keyword evidence="1" id="KW-0812">Transmembrane</keyword>
<evidence type="ECO:0008006" key="4">
    <source>
        <dbReference type="Google" id="ProtNLM"/>
    </source>
</evidence>
<feature type="transmembrane region" description="Helical" evidence="1">
    <location>
        <begin position="79"/>
        <end position="105"/>
    </location>
</feature>
<gene>
    <name evidence="2" type="ORF">B0J11DRAFT_541899</name>
</gene>
<dbReference type="Proteomes" id="UP000700596">
    <property type="component" value="Unassembled WGS sequence"/>
</dbReference>
<evidence type="ECO:0000313" key="2">
    <source>
        <dbReference type="EMBL" id="KAH7113320.1"/>
    </source>
</evidence>
<evidence type="ECO:0000256" key="1">
    <source>
        <dbReference type="SAM" id="Phobius"/>
    </source>
</evidence>
<sequence>MPNKQGWSLPLNVFLGLFFTVLFSLLFEQWSTYNTLPNWLLQAFRHFIYFLILTLYLGMGFVSSAWFSIFRHNMYDAPLLFFSPILVSISVGVYLVLCAVDAYWLDPGMGREVETRAEDTEV</sequence>
<dbReference type="EMBL" id="JAGMWT010000019">
    <property type="protein sequence ID" value="KAH7113320.1"/>
    <property type="molecule type" value="Genomic_DNA"/>
</dbReference>
<comment type="caution">
    <text evidence="2">The sequence shown here is derived from an EMBL/GenBank/DDBJ whole genome shotgun (WGS) entry which is preliminary data.</text>
</comment>
<evidence type="ECO:0000313" key="3">
    <source>
        <dbReference type="Proteomes" id="UP000700596"/>
    </source>
</evidence>
<keyword evidence="1" id="KW-0472">Membrane</keyword>
<feature type="transmembrane region" description="Helical" evidence="1">
    <location>
        <begin position="7"/>
        <end position="27"/>
    </location>
</feature>
<keyword evidence="3" id="KW-1185">Reference proteome</keyword>
<feature type="transmembrane region" description="Helical" evidence="1">
    <location>
        <begin position="47"/>
        <end position="67"/>
    </location>
</feature>
<reference evidence="2" key="1">
    <citation type="journal article" date="2021" name="Nat. Commun.">
        <title>Genetic determinants of endophytism in the Arabidopsis root mycobiome.</title>
        <authorList>
            <person name="Mesny F."/>
            <person name="Miyauchi S."/>
            <person name="Thiergart T."/>
            <person name="Pickel B."/>
            <person name="Atanasova L."/>
            <person name="Karlsson M."/>
            <person name="Huettel B."/>
            <person name="Barry K.W."/>
            <person name="Haridas S."/>
            <person name="Chen C."/>
            <person name="Bauer D."/>
            <person name="Andreopoulos W."/>
            <person name="Pangilinan J."/>
            <person name="LaButti K."/>
            <person name="Riley R."/>
            <person name="Lipzen A."/>
            <person name="Clum A."/>
            <person name="Drula E."/>
            <person name="Henrissat B."/>
            <person name="Kohler A."/>
            <person name="Grigoriev I.V."/>
            <person name="Martin F.M."/>
            <person name="Hacquard S."/>
        </authorList>
    </citation>
    <scope>NUCLEOTIDE SEQUENCE</scope>
    <source>
        <strain evidence="2">MPI-CAGE-CH-0243</strain>
    </source>
</reference>